<dbReference type="Gene3D" id="1.25.10.10">
    <property type="entry name" value="Leucine-rich Repeat Variant"/>
    <property type="match status" value="1"/>
</dbReference>
<keyword evidence="2" id="KW-0489">Methyltransferase</keyword>
<dbReference type="SUPFAM" id="SSF48371">
    <property type="entry name" value="ARM repeat"/>
    <property type="match status" value="1"/>
</dbReference>
<dbReference type="Pfam" id="PF13646">
    <property type="entry name" value="HEAT_2"/>
    <property type="match status" value="1"/>
</dbReference>
<dbReference type="GO" id="GO:0030488">
    <property type="term" value="P:tRNA methylation"/>
    <property type="evidence" value="ECO:0007669"/>
    <property type="project" value="TreeGrafter"/>
</dbReference>
<dbReference type="InterPro" id="IPR029063">
    <property type="entry name" value="SAM-dependent_MTases_sf"/>
</dbReference>
<dbReference type="CDD" id="cd02440">
    <property type="entry name" value="AdoMet_MTases"/>
    <property type="match status" value="1"/>
</dbReference>
<reference evidence="2" key="1">
    <citation type="submission" date="2019-08" db="EMBL/GenBank/DDBJ databases">
        <authorList>
            <person name="Kucharzyk K."/>
            <person name="Murdoch R.W."/>
            <person name="Higgins S."/>
            <person name="Loffler F."/>
        </authorList>
    </citation>
    <scope>NUCLEOTIDE SEQUENCE</scope>
</reference>
<gene>
    <name evidence="2" type="primary">prmC_28</name>
    <name evidence="2" type="ORF">SDC9_62641</name>
</gene>
<evidence type="ECO:0000259" key="1">
    <source>
        <dbReference type="Pfam" id="PF01170"/>
    </source>
</evidence>
<dbReference type="Gene3D" id="3.40.50.150">
    <property type="entry name" value="Vaccinia Virus protein VP39"/>
    <property type="match status" value="1"/>
</dbReference>
<protein>
    <submittedName>
        <fullName evidence="2">Release factor glutamine methyltransferase</fullName>
        <ecNumber evidence="2">2.1.1.297</ecNumber>
    </submittedName>
</protein>
<dbReference type="PANTHER" id="PTHR14911:SF13">
    <property type="entry name" value="TRNA (GUANINE(6)-N2)-METHYLTRANSFERASE THUMP3"/>
    <property type="match status" value="1"/>
</dbReference>
<dbReference type="GO" id="GO:0016423">
    <property type="term" value="F:tRNA (guanine) methyltransferase activity"/>
    <property type="evidence" value="ECO:0007669"/>
    <property type="project" value="TreeGrafter"/>
</dbReference>
<dbReference type="EC" id="2.1.1.297" evidence="2"/>
<sequence length="478" mass="52120">MNEPQITETELARLVAEIEASPAEALSALCAAVKKQAAREIADRLLENRASVYDALRSADPKARKNAARLLGAFEHPNDAPALAEALSKEETRFVVPSILLALGSVGGAEAQQALFAYTAPEAQDESEQKHVLEIRTALEKARAALERDVPLPPRRKLDTPRDVLAVSPEGFSSILNEELAALDFAGEEYSEGVLVHTDNLKKLFTARCAEEILLPAAIRLPFTPAAIASAVEGILTRPYRVELRRYEGERAAMIRQITLALGGGDNPSRYADELRIVCNGAVCDVYVRPCDVPDTRFAYRRQSIPASIHPAMAACLARHALSFVSASKLFALDPFCGSGTLLFELEKAAPGTILFGLDISEFALKAARANALAAKSNARFLHKDVLKFEPREPFDLILTNMPFGNRVGTHETNEPLYRDFVRLLPRLLAPGGVAVLYTMEHRLLAACLKREPGLVTLADMRTEAGGLNPRITVVKKK</sequence>
<name>A0A644XPT6_9ZZZZ</name>
<evidence type="ECO:0000313" key="2">
    <source>
        <dbReference type="EMBL" id="MPM16263.1"/>
    </source>
</evidence>
<dbReference type="GO" id="GO:0102559">
    <property type="term" value="F:peptide chain release factor N(5)-glutamine methyltransferase activity"/>
    <property type="evidence" value="ECO:0007669"/>
    <property type="project" value="UniProtKB-EC"/>
</dbReference>
<dbReference type="InterPro" id="IPR016024">
    <property type="entry name" value="ARM-type_fold"/>
</dbReference>
<dbReference type="Pfam" id="PF01170">
    <property type="entry name" value="UPF0020"/>
    <property type="match status" value="1"/>
</dbReference>
<proteinExistence type="predicted"/>
<dbReference type="PANTHER" id="PTHR14911">
    <property type="entry name" value="THUMP DOMAIN-CONTAINING"/>
    <property type="match status" value="1"/>
</dbReference>
<organism evidence="2">
    <name type="scientific">bioreactor metagenome</name>
    <dbReference type="NCBI Taxonomy" id="1076179"/>
    <lineage>
        <taxon>unclassified sequences</taxon>
        <taxon>metagenomes</taxon>
        <taxon>ecological metagenomes</taxon>
    </lineage>
</organism>
<accession>A0A644XPT6</accession>
<dbReference type="InterPro" id="IPR000241">
    <property type="entry name" value="RlmKL-like_Mtase"/>
</dbReference>
<dbReference type="AlphaFoldDB" id="A0A644XPT6"/>
<dbReference type="SUPFAM" id="SSF53335">
    <property type="entry name" value="S-adenosyl-L-methionine-dependent methyltransferases"/>
    <property type="match status" value="1"/>
</dbReference>
<keyword evidence="2" id="KW-0808">Transferase</keyword>
<comment type="caution">
    <text evidence="2">The sequence shown here is derived from an EMBL/GenBank/DDBJ whole genome shotgun (WGS) entry which is preliminary data.</text>
</comment>
<dbReference type="EMBL" id="VSSQ01002579">
    <property type="protein sequence ID" value="MPM16263.1"/>
    <property type="molecule type" value="Genomic_DNA"/>
</dbReference>
<feature type="domain" description="Ribosomal RNA large subunit methyltransferase K/L-like methyltransferase" evidence="1">
    <location>
        <begin position="300"/>
        <end position="457"/>
    </location>
</feature>
<dbReference type="InterPro" id="IPR011989">
    <property type="entry name" value="ARM-like"/>
</dbReference>